<dbReference type="Proteomes" id="UP001524586">
    <property type="component" value="Unassembled WGS sequence"/>
</dbReference>
<evidence type="ECO:0000256" key="3">
    <source>
        <dbReference type="ARBA" id="ARBA00022989"/>
    </source>
</evidence>
<comment type="caution">
    <text evidence="6">The sequence shown here is derived from an EMBL/GenBank/DDBJ whole genome shotgun (WGS) entry which is preliminary data.</text>
</comment>
<comment type="subcellular location">
    <subcellularLocation>
        <location evidence="1">Membrane</location>
        <topology evidence="1">Multi-pass membrane protein</topology>
    </subcellularLocation>
</comment>
<name>A0ABT1U2D4_9GAMM</name>
<organism evidence="6 7">
    <name type="scientific">Methylomonas rivi</name>
    <dbReference type="NCBI Taxonomy" id="2952226"/>
    <lineage>
        <taxon>Bacteria</taxon>
        <taxon>Pseudomonadati</taxon>
        <taxon>Pseudomonadota</taxon>
        <taxon>Gammaproteobacteria</taxon>
        <taxon>Methylococcales</taxon>
        <taxon>Methylococcaceae</taxon>
        <taxon>Methylomonas</taxon>
    </lineage>
</organism>
<keyword evidence="2 5" id="KW-0812">Transmembrane</keyword>
<evidence type="ECO:0000313" key="6">
    <source>
        <dbReference type="EMBL" id="MCQ8128002.1"/>
    </source>
</evidence>
<evidence type="ECO:0000256" key="2">
    <source>
        <dbReference type="ARBA" id="ARBA00022692"/>
    </source>
</evidence>
<dbReference type="PANTHER" id="PTHR16950:SF16">
    <property type="entry name" value="ZINC TRANSPORTER ZIP13"/>
    <property type="match status" value="1"/>
</dbReference>
<keyword evidence="3 5" id="KW-1133">Transmembrane helix</keyword>
<evidence type="ECO:0000256" key="1">
    <source>
        <dbReference type="ARBA" id="ARBA00004141"/>
    </source>
</evidence>
<dbReference type="InterPro" id="IPR014955">
    <property type="entry name" value="DUF1826"/>
</dbReference>
<feature type="transmembrane region" description="Helical" evidence="5">
    <location>
        <begin position="69"/>
        <end position="87"/>
    </location>
</feature>
<dbReference type="EMBL" id="JANIBK010000021">
    <property type="protein sequence ID" value="MCQ8128002.1"/>
    <property type="molecule type" value="Genomic_DNA"/>
</dbReference>
<dbReference type="RefSeq" id="WP_256614363.1">
    <property type="nucleotide sequence ID" value="NZ_JANIBK010000021.1"/>
</dbReference>
<dbReference type="Pfam" id="PF02535">
    <property type="entry name" value="Zip"/>
    <property type="match status" value="2"/>
</dbReference>
<dbReference type="Pfam" id="PF08856">
    <property type="entry name" value="DUF1826"/>
    <property type="match status" value="1"/>
</dbReference>
<dbReference type="PANTHER" id="PTHR16950">
    <property type="entry name" value="ZINC TRANSPORTER SLC39A7 HISTIDINE-RICH MEMBRANE PROTEIN KE4"/>
    <property type="match status" value="1"/>
</dbReference>
<evidence type="ECO:0000256" key="5">
    <source>
        <dbReference type="SAM" id="Phobius"/>
    </source>
</evidence>
<sequence>MTIALTTLAGTIAACLAVSLCSLSSAIALWLKTETLKWLVPNLVALAVGVLLGDAFIHLIPDAIQRHGAVSEVCLTVLIGMFVFFVLEKGVRWRHDHNVDCSPTADHILPLAKMNLIGDAMHNFVDGILIAGSFLADPVMGLTTTLAIVAHEIPQELGDVGALLRGGYSPRQAVLYKLLLLAERVAWGDIYLAAQSGRRIFLDRVAADSRRRLHLHRRFRPDPRVARAFQPGPSRRSKRGFCLGHSFHAIHCFFRTSLTGCLRSFSMFARVPFRQPDIASSLIAGGFRPLFNPSATRTVISNQFADLSRIYEDGVNLCLIERPLPAAIEQFVYRAVQDAGRVEISQPVDQLHFDFNRLWPNAAQLPGYHLWLEDVEMLVSAFCELFDRREAGLRLRTLDKAMCPRFHVDRVPARMICSYGGIGTEWLPEYALNRHKLGMGGCGQPDAESGLIADPTAIRQMPAYAVGLMKGENWEGNEGHGLVHRSPQPTAVQPRRLLLTLDML</sequence>
<dbReference type="InterPro" id="IPR003689">
    <property type="entry name" value="ZIP"/>
</dbReference>
<protein>
    <submittedName>
        <fullName evidence="6">DUF1826 domain-containing protein</fullName>
    </submittedName>
</protein>
<gene>
    <name evidence="6" type="ORF">NP596_05955</name>
</gene>
<keyword evidence="7" id="KW-1185">Reference proteome</keyword>
<accession>A0ABT1U2D4</accession>
<evidence type="ECO:0000313" key="7">
    <source>
        <dbReference type="Proteomes" id="UP001524586"/>
    </source>
</evidence>
<evidence type="ECO:0000256" key="4">
    <source>
        <dbReference type="ARBA" id="ARBA00023136"/>
    </source>
</evidence>
<keyword evidence="4 5" id="KW-0472">Membrane</keyword>
<reference evidence="6 7" key="1">
    <citation type="submission" date="2022-07" db="EMBL/GenBank/DDBJ databases">
        <title>Methylomonas rivi sp. nov., Methylomonas rosea sp. nov., Methylomonas aureus sp. nov. and Methylomonas subterranea sp. nov., four novel methanotrophs isolated from a freshwater creek and the deep terrestrial subsurface.</title>
        <authorList>
            <person name="Abin C."/>
            <person name="Sankaranarayanan K."/>
            <person name="Garner C."/>
            <person name="Sindelar R."/>
            <person name="Kotary K."/>
            <person name="Garner R."/>
            <person name="Barclay S."/>
            <person name="Lawson P."/>
            <person name="Krumholz L."/>
        </authorList>
    </citation>
    <scope>NUCLEOTIDE SEQUENCE [LARGE SCALE GENOMIC DNA]</scope>
    <source>
        <strain evidence="6 7">WSC-6</strain>
    </source>
</reference>
<feature type="transmembrane region" description="Helical" evidence="5">
    <location>
        <begin position="38"/>
        <end position="57"/>
    </location>
</feature>
<proteinExistence type="predicted"/>